<evidence type="ECO:0000259" key="1">
    <source>
        <dbReference type="PROSITE" id="PS50878"/>
    </source>
</evidence>
<dbReference type="HOGENOM" id="CLU_039715_0_0_6"/>
<dbReference type="InterPro" id="IPR000477">
    <property type="entry name" value="RT_dom"/>
</dbReference>
<dbReference type="OrthoDB" id="9780724at2"/>
<name>B2VJK0_ERWT9</name>
<dbReference type="CDD" id="cd01646">
    <property type="entry name" value="RT_Bac_retron_I"/>
    <property type="match status" value="1"/>
</dbReference>
<dbReference type="EMBL" id="CU468135">
    <property type="protein sequence ID" value="CAO98407.1"/>
    <property type="molecule type" value="Genomic_DNA"/>
</dbReference>
<reference evidence="2 3" key="1">
    <citation type="journal article" date="2008" name="Environ. Microbiol.">
        <title>The genome of Erwinia tasmaniensis strain Et1/99, a non-pathogenic bacterium in the genus Erwinia.</title>
        <authorList>
            <person name="Kube M."/>
            <person name="Migdoll A.M."/>
            <person name="Mueller I."/>
            <person name="Kuhl H."/>
            <person name="Beck A."/>
            <person name="Reinhardt R."/>
            <person name="Geider K."/>
        </authorList>
    </citation>
    <scope>NUCLEOTIDE SEQUENCE [LARGE SCALE GENOMIC DNA]</scope>
    <source>
        <strain evidence="3">DSM 17950 / CFBP 7177 / CIP 109463 / NCPPB 4357 / Et1/99</strain>
    </source>
</reference>
<keyword evidence="2" id="KW-0808">Transferase</keyword>
<dbReference type="eggNOG" id="COG3344">
    <property type="taxonomic scope" value="Bacteria"/>
</dbReference>
<keyword evidence="2" id="KW-0695">RNA-directed DNA polymerase</keyword>
<dbReference type="Proteomes" id="UP000001726">
    <property type="component" value="Chromosome"/>
</dbReference>
<protein>
    <submittedName>
        <fullName evidence="2">Reverse transcriptase</fullName>
    </submittedName>
</protein>
<dbReference type="KEGG" id="eta:ETA_33610"/>
<evidence type="ECO:0000313" key="2">
    <source>
        <dbReference type="EMBL" id="CAO98407.1"/>
    </source>
</evidence>
<dbReference type="GO" id="GO:0003964">
    <property type="term" value="F:RNA-directed DNA polymerase activity"/>
    <property type="evidence" value="ECO:0007669"/>
    <property type="project" value="UniProtKB-KW"/>
</dbReference>
<keyword evidence="2" id="KW-0548">Nucleotidyltransferase</keyword>
<proteinExistence type="predicted"/>
<dbReference type="AlphaFoldDB" id="B2VJK0"/>
<organism evidence="2 3">
    <name type="scientific">Erwinia tasmaniensis (strain DSM 17950 / CFBP 7177 / CIP 109463 / NCPPB 4357 / Et1/99)</name>
    <dbReference type="NCBI Taxonomy" id="465817"/>
    <lineage>
        <taxon>Bacteria</taxon>
        <taxon>Pseudomonadati</taxon>
        <taxon>Pseudomonadota</taxon>
        <taxon>Gammaproteobacteria</taxon>
        <taxon>Enterobacterales</taxon>
        <taxon>Erwiniaceae</taxon>
        <taxon>Erwinia</taxon>
    </lineage>
</organism>
<dbReference type="Pfam" id="PF00078">
    <property type="entry name" value="RVT_1"/>
    <property type="match status" value="1"/>
</dbReference>
<sequence>MREHMNTEAITILELTHEQAQDFFLKSESYFNADMPPYFNFRPILDAVKNTMGDLQLNGIMAEKKVIDCEKVNHTIHTNKDGKLSWRPLQLIHPVLYFYLVRELTEAKNWEKIKERFSKFSSNQKITCLSIPVKSSENKKDKAAQVNSWWQKFELQSIELAIDYDYLFETDIADCYGSIYTHSIAWAVETKEVAKINRSIALLGNFIDKTIQKMQFNQTNGIPQGSVLMDFIAEITLGYIDEIVGEKLSEILISDYKILRYRDDYRIFVNNQSDGELILKTLADVMSDMGFRLNSSKTKSSSDIITSSVKSDKNSWMASKGYHNNLLKHCSLIKQHSLNYPNSGSLSTALSEFHKRIVKLKKFDSTTSYSIISIIIDISYRNPRTYPVAFAILSKYLSLITDIEERTSLIKRINIKFNKLPNIGYMEIWFQRAIKSNIETITFNEKLCNLVTEPNNSVWNSEWISSKKIMRIMNTTPIIDLTKLHEIEDVIDSLEFDLFPRISG</sequence>
<gene>
    <name evidence="2" type="ordered locus">ETA_33610</name>
</gene>
<feature type="domain" description="Reverse transcriptase" evidence="1">
    <location>
        <begin position="1"/>
        <end position="321"/>
    </location>
</feature>
<accession>B2VJK0</accession>
<dbReference type="PROSITE" id="PS50878">
    <property type="entry name" value="RT_POL"/>
    <property type="match status" value="1"/>
</dbReference>
<keyword evidence="3" id="KW-1185">Reference proteome</keyword>
<evidence type="ECO:0000313" key="3">
    <source>
        <dbReference type="Proteomes" id="UP000001726"/>
    </source>
</evidence>